<evidence type="ECO:0000256" key="3">
    <source>
        <dbReference type="ARBA" id="ARBA00023125"/>
    </source>
</evidence>
<feature type="domain" description="HTH lysR-type" evidence="5">
    <location>
        <begin position="1"/>
        <end position="59"/>
    </location>
</feature>
<dbReference type="PROSITE" id="PS50931">
    <property type="entry name" value="HTH_LYSR"/>
    <property type="match status" value="1"/>
</dbReference>
<dbReference type="PANTHER" id="PTHR30537:SF5">
    <property type="entry name" value="HTH-TYPE TRANSCRIPTIONAL ACTIVATOR TTDR-RELATED"/>
    <property type="match status" value="1"/>
</dbReference>
<keyword evidence="4" id="KW-0804">Transcription</keyword>
<dbReference type="InterPro" id="IPR058163">
    <property type="entry name" value="LysR-type_TF_proteobact-type"/>
</dbReference>
<reference evidence="6" key="1">
    <citation type="submission" date="2012-09" db="EMBL/GenBank/DDBJ databases">
        <title>Genome Sequence of alkane-degrading Bacterium Alcanivorax balearicus MACL04.</title>
        <authorList>
            <person name="Lai Q."/>
            <person name="Shao Z."/>
        </authorList>
    </citation>
    <scope>NUCLEOTIDE SEQUENCE</scope>
    <source>
        <strain evidence="6">MACL04</strain>
    </source>
</reference>
<gene>
    <name evidence="6" type="ORF">MA04_03603</name>
</gene>
<dbReference type="Gene3D" id="3.40.190.290">
    <property type="match status" value="1"/>
</dbReference>
<dbReference type="Proteomes" id="UP001064106">
    <property type="component" value="Unassembled WGS sequence"/>
</dbReference>
<dbReference type="InterPro" id="IPR005119">
    <property type="entry name" value="LysR_subst-bd"/>
</dbReference>
<keyword evidence="2" id="KW-0805">Transcription regulation</keyword>
<dbReference type="SUPFAM" id="SSF46785">
    <property type="entry name" value="Winged helix' DNA-binding domain"/>
    <property type="match status" value="1"/>
</dbReference>
<name>A0ABT2R3F8_9GAMM</name>
<evidence type="ECO:0000259" key="5">
    <source>
        <dbReference type="PROSITE" id="PS50931"/>
    </source>
</evidence>
<dbReference type="RefSeq" id="WP_163126990.1">
    <property type="nucleotide sequence ID" value="NZ_ARXS01000028.1"/>
</dbReference>
<sequence length="292" mass="32239">MDKLKAMATFVRIVDSGSLSAAADAQGQSPASVVRSLAALERSLNVRLLNRTTRQLSLTEEGRDYLARCRRILAEVSEAESALQERQKGPSGTVGITAPETFGRYHVAPLVNRFLSDHPAMRINLVLDDKVVNLVEAGLDLAIRIGHPRDSSLVVRPLGHMSTVVCASPDYLENQGEPLTPQELEHRPCVLFAPQGPLWGFHDKTVRIDPTLVTNQIESARQACIAGLGFGRFYHYQVRDALADGTLVRVLEAFEPDPSPVLLTYPHSQLLSRRVRYVIDWLAPRIPPRLAA</sequence>
<organism evidence="6 7">
    <name type="scientific">Alloalcanivorax balearicus MACL04</name>
    <dbReference type="NCBI Taxonomy" id="1177182"/>
    <lineage>
        <taxon>Bacteria</taxon>
        <taxon>Pseudomonadati</taxon>
        <taxon>Pseudomonadota</taxon>
        <taxon>Gammaproteobacteria</taxon>
        <taxon>Oceanospirillales</taxon>
        <taxon>Alcanivoracaceae</taxon>
        <taxon>Alloalcanivorax</taxon>
    </lineage>
</organism>
<dbReference type="EMBL" id="ARXS01000028">
    <property type="protein sequence ID" value="MCU5784303.1"/>
    <property type="molecule type" value="Genomic_DNA"/>
</dbReference>
<protein>
    <submittedName>
        <fullName evidence="6">LysR family transcriptional regulator</fullName>
    </submittedName>
</protein>
<dbReference type="Pfam" id="PF00126">
    <property type="entry name" value="HTH_1"/>
    <property type="match status" value="1"/>
</dbReference>
<evidence type="ECO:0000256" key="2">
    <source>
        <dbReference type="ARBA" id="ARBA00023015"/>
    </source>
</evidence>
<dbReference type="InterPro" id="IPR000847">
    <property type="entry name" value="LysR_HTH_N"/>
</dbReference>
<keyword evidence="7" id="KW-1185">Reference proteome</keyword>
<dbReference type="SUPFAM" id="SSF53850">
    <property type="entry name" value="Periplasmic binding protein-like II"/>
    <property type="match status" value="1"/>
</dbReference>
<dbReference type="Gene3D" id="1.10.10.10">
    <property type="entry name" value="Winged helix-like DNA-binding domain superfamily/Winged helix DNA-binding domain"/>
    <property type="match status" value="1"/>
</dbReference>
<proteinExistence type="inferred from homology"/>
<keyword evidence="3" id="KW-0238">DNA-binding</keyword>
<comment type="similarity">
    <text evidence="1">Belongs to the LysR transcriptional regulatory family.</text>
</comment>
<dbReference type="InterPro" id="IPR036388">
    <property type="entry name" value="WH-like_DNA-bd_sf"/>
</dbReference>
<evidence type="ECO:0000313" key="7">
    <source>
        <dbReference type="Proteomes" id="UP001064106"/>
    </source>
</evidence>
<dbReference type="InterPro" id="IPR036390">
    <property type="entry name" value="WH_DNA-bd_sf"/>
</dbReference>
<evidence type="ECO:0000313" key="6">
    <source>
        <dbReference type="EMBL" id="MCU5784303.1"/>
    </source>
</evidence>
<comment type="caution">
    <text evidence="6">The sequence shown here is derived from an EMBL/GenBank/DDBJ whole genome shotgun (WGS) entry which is preliminary data.</text>
</comment>
<evidence type="ECO:0000256" key="1">
    <source>
        <dbReference type="ARBA" id="ARBA00009437"/>
    </source>
</evidence>
<dbReference type="Pfam" id="PF03466">
    <property type="entry name" value="LysR_substrate"/>
    <property type="match status" value="1"/>
</dbReference>
<dbReference type="PANTHER" id="PTHR30537">
    <property type="entry name" value="HTH-TYPE TRANSCRIPTIONAL REGULATOR"/>
    <property type="match status" value="1"/>
</dbReference>
<evidence type="ECO:0000256" key="4">
    <source>
        <dbReference type="ARBA" id="ARBA00023163"/>
    </source>
</evidence>
<accession>A0ABT2R3F8</accession>